<evidence type="ECO:0000256" key="2">
    <source>
        <dbReference type="ARBA" id="ARBA00022598"/>
    </source>
</evidence>
<sequence>MLHVDLIAPIGKLVDRHAKERPEQVAYWDSSRSITYAQLAKNTAAIAANLAKAGVREGDCIAIYLPNGVDWIEACLAGLRAGAVIVPISFEAAEGEISYRLTDANCGTVITTPARKDLIAKISREAGISPKMAYAGGGAPQDGLSMADLAAGGGATPPDPGDMDRSSFIIYTSGTTGRAKGVLLSLRSMLWIAAACWAPIGQLSTTDVVLSPLPLFHSYGLNLSVLSVLAVGASEHIMEKFSPQQALELLETGKYTVFPGVPTMFHYLLHKAQESGIERLGNVRLCISAGAIMPATLNRAFEDRFKTPLLDGYGITETSTMVTMNWLRGERPIGSCGLPVPGLAVRIVDPSSLEDVPFGEEGELIVRGPNLMKGYHNKPEETASALRKGWYHTGDLAKSDLSGYLTITGRIKELIIRGGQNIAPAEIEEVVLRHPHVTDCAVVGIRHATLGEVSCLFIVAKPDELDVDALMDHCRAHLSSYKIPEATHFVPEIPRTGSGKIMRFKLVEALNQTA</sequence>
<dbReference type="InterPro" id="IPR045851">
    <property type="entry name" value="AMP-bd_C_sf"/>
</dbReference>
<feature type="domain" description="AMP-dependent synthetase/ligase" evidence="6">
    <location>
        <begin position="15"/>
        <end position="376"/>
    </location>
</feature>
<comment type="caution">
    <text evidence="8">The sequence shown here is derived from an EMBL/GenBank/DDBJ whole genome shotgun (WGS) entry which is preliminary data.</text>
</comment>
<dbReference type="Gene3D" id="3.30.300.30">
    <property type="match status" value="1"/>
</dbReference>
<dbReference type="InterPro" id="IPR020845">
    <property type="entry name" value="AMP-binding_CS"/>
</dbReference>
<proteinExistence type="inferred from homology"/>
<comment type="similarity">
    <text evidence="1">Belongs to the ATP-dependent AMP-binding enzyme family.</text>
</comment>
<dbReference type="EMBL" id="LLYA01000163">
    <property type="protein sequence ID" value="KRR22559.1"/>
    <property type="molecule type" value="Genomic_DNA"/>
</dbReference>
<name>A0A0R3MWK2_9BRAD</name>
<dbReference type="GO" id="GO:0006631">
    <property type="term" value="P:fatty acid metabolic process"/>
    <property type="evidence" value="ECO:0007669"/>
    <property type="project" value="TreeGrafter"/>
</dbReference>
<dbReference type="InterPro" id="IPR025110">
    <property type="entry name" value="AMP-bd_C"/>
</dbReference>
<dbReference type="Proteomes" id="UP000052023">
    <property type="component" value="Unassembled WGS sequence"/>
</dbReference>
<dbReference type="OrthoDB" id="9803968at2"/>
<dbReference type="SUPFAM" id="SSF56801">
    <property type="entry name" value="Acetyl-CoA synthetase-like"/>
    <property type="match status" value="1"/>
</dbReference>
<dbReference type="Pfam" id="PF00501">
    <property type="entry name" value="AMP-binding"/>
    <property type="match status" value="1"/>
</dbReference>
<dbReference type="PROSITE" id="PS00455">
    <property type="entry name" value="AMP_BINDING"/>
    <property type="match status" value="1"/>
</dbReference>
<evidence type="ECO:0000313" key="8">
    <source>
        <dbReference type="EMBL" id="KRR22559.1"/>
    </source>
</evidence>
<dbReference type="Pfam" id="PF13193">
    <property type="entry name" value="AMP-binding_C"/>
    <property type="match status" value="1"/>
</dbReference>
<dbReference type="FunFam" id="3.30.300.30:FF:000008">
    <property type="entry name" value="2,3-dihydroxybenzoate-AMP ligase"/>
    <property type="match status" value="1"/>
</dbReference>
<dbReference type="GO" id="GO:0031956">
    <property type="term" value="F:medium-chain fatty acid-CoA ligase activity"/>
    <property type="evidence" value="ECO:0007669"/>
    <property type="project" value="TreeGrafter"/>
</dbReference>
<evidence type="ECO:0000313" key="9">
    <source>
        <dbReference type="Proteomes" id="UP000052023"/>
    </source>
</evidence>
<keyword evidence="2 8" id="KW-0436">Ligase</keyword>
<feature type="domain" description="AMP-binding enzyme C-terminal" evidence="7">
    <location>
        <begin position="426"/>
        <end position="500"/>
    </location>
</feature>
<accession>A0A0R3MWK2</accession>
<keyword evidence="9" id="KW-1185">Reference proteome</keyword>
<dbReference type="AlphaFoldDB" id="A0A0R3MWK2"/>
<evidence type="ECO:0000259" key="7">
    <source>
        <dbReference type="Pfam" id="PF13193"/>
    </source>
</evidence>
<reference evidence="8 9" key="1">
    <citation type="submission" date="2014-03" db="EMBL/GenBank/DDBJ databases">
        <title>Bradyrhizobium valentinum sp. nov., isolated from effective nodules of Lupinus mariae-josephae, a lupine endemic of basic-lime soils in Eastern Spain.</title>
        <authorList>
            <person name="Duran D."/>
            <person name="Rey L."/>
            <person name="Navarro A."/>
            <person name="Busquets A."/>
            <person name="Imperial J."/>
            <person name="Ruiz-Argueso T."/>
        </authorList>
    </citation>
    <scope>NUCLEOTIDE SEQUENCE [LARGE SCALE GENOMIC DNA]</scope>
    <source>
        <strain evidence="8 9">Ro19</strain>
    </source>
</reference>
<evidence type="ECO:0000259" key="6">
    <source>
        <dbReference type="Pfam" id="PF00501"/>
    </source>
</evidence>
<evidence type="ECO:0000256" key="1">
    <source>
        <dbReference type="ARBA" id="ARBA00006432"/>
    </source>
</evidence>
<comment type="catalytic activity">
    <reaction evidence="3">
        <text>3-(methylsulfanyl)propanoate + ATP + CoA = 3-(methylsulfanyl)propanoyl-CoA + AMP + diphosphate</text>
        <dbReference type="Rhea" id="RHEA:43052"/>
        <dbReference type="ChEBI" id="CHEBI:30616"/>
        <dbReference type="ChEBI" id="CHEBI:33019"/>
        <dbReference type="ChEBI" id="CHEBI:49016"/>
        <dbReference type="ChEBI" id="CHEBI:57287"/>
        <dbReference type="ChEBI" id="CHEBI:82815"/>
        <dbReference type="ChEBI" id="CHEBI:456215"/>
        <dbReference type="EC" id="6.2.1.44"/>
    </reaction>
    <physiologicalReaction direction="left-to-right" evidence="3">
        <dbReference type="Rhea" id="RHEA:43053"/>
    </physiologicalReaction>
</comment>
<protein>
    <recommendedName>
        <fullName evidence="5">3-methylmercaptopropionyl-CoA ligase</fullName>
        <ecNumber evidence="4">6.2.1.44</ecNumber>
    </recommendedName>
</protein>
<evidence type="ECO:0000256" key="4">
    <source>
        <dbReference type="ARBA" id="ARBA00066616"/>
    </source>
</evidence>
<dbReference type="PANTHER" id="PTHR43201:SF5">
    <property type="entry name" value="MEDIUM-CHAIN ACYL-COA LIGASE ACSF2, MITOCHONDRIAL"/>
    <property type="match status" value="1"/>
</dbReference>
<dbReference type="EC" id="6.2.1.44" evidence="4"/>
<gene>
    <name evidence="8" type="ORF">CQ13_28520</name>
</gene>
<dbReference type="PANTHER" id="PTHR43201">
    <property type="entry name" value="ACYL-COA SYNTHETASE"/>
    <property type="match status" value="1"/>
</dbReference>
<dbReference type="InterPro" id="IPR000873">
    <property type="entry name" value="AMP-dep_synth/lig_dom"/>
</dbReference>
<dbReference type="InterPro" id="IPR042099">
    <property type="entry name" value="ANL_N_sf"/>
</dbReference>
<organism evidence="8 9">
    <name type="scientific">Bradyrhizobium retamae</name>
    <dbReference type="NCBI Taxonomy" id="1300035"/>
    <lineage>
        <taxon>Bacteria</taxon>
        <taxon>Pseudomonadati</taxon>
        <taxon>Pseudomonadota</taxon>
        <taxon>Alphaproteobacteria</taxon>
        <taxon>Hyphomicrobiales</taxon>
        <taxon>Nitrobacteraceae</taxon>
        <taxon>Bradyrhizobium</taxon>
    </lineage>
</organism>
<dbReference type="RefSeq" id="WP_057845117.1">
    <property type="nucleotide sequence ID" value="NZ_LLYA01000163.1"/>
</dbReference>
<evidence type="ECO:0000256" key="5">
    <source>
        <dbReference type="ARBA" id="ARBA00067668"/>
    </source>
</evidence>
<dbReference type="Gene3D" id="3.40.50.12780">
    <property type="entry name" value="N-terminal domain of ligase-like"/>
    <property type="match status" value="1"/>
</dbReference>
<evidence type="ECO:0000256" key="3">
    <source>
        <dbReference type="ARBA" id="ARBA00051915"/>
    </source>
</evidence>